<dbReference type="SUPFAM" id="SSF58104">
    <property type="entry name" value="Methyl-accepting chemotaxis protein (MCP) signaling domain"/>
    <property type="match status" value="1"/>
</dbReference>
<evidence type="ECO:0000313" key="7">
    <source>
        <dbReference type="Proteomes" id="UP001341444"/>
    </source>
</evidence>
<dbReference type="RefSeq" id="WP_066266694.1">
    <property type="nucleotide sequence ID" value="NZ_JARMAB010000005.1"/>
</dbReference>
<dbReference type="InterPro" id="IPR004089">
    <property type="entry name" value="MCPsignal_dom"/>
</dbReference>
<evidence type="ECO:0000313" key="6">
    <source>
        <dbReference type="EMBL" id="MED1202209.1"/>
    </source>
</evidence>
<dbReference type="SUPFAM" id="SSF46458">
    <property type="entry name" value="Globin-like"/>
    <property type="match status" value="1"/>
</dbReference>
<dbReference type="InterPro" id="IPR039379">
    <property type="entry name" value="Protoglobin_sensor_dom"/>
</dbReference>
<evidence type="ECO:0000256" key="1">
    <source>
        <dbReference type="ARBA" id="ARBA00023224"/>
    </source>
</evidence>
<comment type="similarity">
    <text evidence="2">Belongs to the methyl-accepting chemotaxis (MCP) protein family.</text>
</comment>
<comment type="caution">
    <text evidence="6">The sequence shown here is derived from an EMBL/GenBank/DDBJ whole genome shotgun (WGS) entry which is preliminary data.</text>
</comment>
<dbReference type="PRINTS" id="PR00260">
    <property type="entry name" value="CHEMTRNSDUCR"/>
</dbReference>
<evidence type="ECO:0000256" key="2">
    <source>
        <dbReference type="ARBA" id="ARBA00029447"/>
    </source>
</evidence>
<dbReference type="InterPro" id="IPR004090">
    <property type="entry name" value="Chemotax_Me-accpt_rcpt"/>
</dbReference>
<dbReference type="InterPro" id="IPR009050">
    <property type="entry name" value="Globin-like_sf"/>
</dbReference>
<feature type="coiled-coil region" evidence="4">
    <location>
        <begin position="255"/>
        <end position="282"/>
    </location>
</feature>
<dbReference type="SMART" id="SM00283">
    <property type="entry name" value="MA"/>
    <property type="match status" value="1"/>
</dbReference>
<dbReference type="CDD" id="cd11386">
    <property type="entry name" value="MCP_signal"/>
    <property type="match status" value="1"/>
</dbReference>
<dbReference type="Pfam" id="PF00015">
    <property type="entry name" value="MCPsignal"/>
    <property type="match status" value="1"/>
</dbReference>
<dbReference type="Gene3D" id="1.10.287.950">
    <property type="entry name" value="Methyl-accepting chemotaxis protein"/>
    <property type="match status" value="1"/>
</dbReference>
<dbReference type="CDD" id="cd01068">
    <property type="entry name" value="globin_sensor"/>
    <property type="match status" value="1"/>
</dbReference>
<evidence type="ECO:0000259" key="5">
    <source>
        <dbReference type="PROSITE" id="PS50111"/>
    </source>
</evidence>
<accession>A0ABU6MCQ0</accession>
<keyword evidence="7" id="KW-1185">Reference proteome</keyword>
<dbReference type="Pfam" id="PF11563">
    <property type="entry name" value="Protoglobin"/>
    <property type="match status" value="1"/>
</dbReference>
<dbReference type="EMBL" id="JARMAB010000005">
    <property type="protein sequence ID" value="MED1202209.1"/>
    <property type="molecule type" value="Genomic_DNA"/>
</dbReference>
<name>A0ABU6MCQ0_9BACI</name>
<dbReference type="PROSITE" id="PS50111">
    <property type="entry name" value="CHEMOTAXIS_TRANSDUC_2"/>
    <property type="match status" value="1"/>
</dbReference>
<dbReference type="InterPro" id="IPR012292">
    <property type="entry name" value="Globin/Proto"/>
</dbReference>
<dbReference type="Proteomes" id="UP001341444">
    <property type="component" value="Unassembled WGS sequence"/>
</dbReference>
<dbReference type="PANTHER" id="PTHR32089:SF118">
    <property type="entry name" value="HEME-BASED AEROTACTIC TRANSDUCER HEMAT"/>
    <property type="match status" value="1"/>
</dbReference>
<dbReference type="Gene3D" id="1.10.490.10">
    <property type="entry name" value="Globins"/>
    <property type="match status" value="1"/>
</dbReference>
<keyword evidence="4" id="KW-0175">Coiled coil</keyword>
<dbReference type="PANTHER" id="PTHR32089">
    <property type="entry name" value="METHYL-ACCEPTING CHEMOTAXIS PROTEIN MCPB"/>
    <property type="match status" value="1"/>
</dbReference>
<evidence type="ECO:0000256" key="3">
    <source>
        <dbReference type="PROSITE-ProRule" id="PRU00284"/>
    </source>
</evidence>
<dbReference type="InterPro" id="IPR044398">
    <property type="entry name" value="Globin-sensor_dom"/>
</dbReference>
<proteinExistence type="inferred from homology"/>
<gene>
    <name evidence="6" type="ORF">P4T90_03765</name>
</gene>
<evidence type="ECO:0000256" key="4">
    <source>
        <dbReference type="SAM" id="Coils"/>
    </source>
</evidence>
<organism evidence="6 7">
    <name type="scientific">Heyndrickxia acidicola</name>
    <dbReference type="NCBI Taxonomy" id="209389"/>
    <lineage>
        <taxon>Bacteria</taxon>
        <taxon>Bacillati</taxon>
        <taxon>Bacillota</taxon>
        <taxon>Bacilli</taxon>
        <taxon>Bacillales</taxon>
        <taxon>Bacillaceae</taxon>
        <taxon>Heyndrickxia</taxon>
    </lineage>
</organism>
<reference evidence="6 7" key="1">
    <citation type="submission" date="2023-03" db="EMBL/GenBank/DDBJ databases">
        <title>Bacillus Genome Sequencing.</title>
        <authorList>
            <person name="Dunlap C."/>
        </authorList>
    </citation>
    <scope>NUCLEOTIDE SEQUENCE [LARGE SCALE GENOMIC DNA]</scope>
    <source>
        <strain evidence="6 7">B-23453</strain>
    </source>
</reference>
<sequence>MFLIKDRKSNISAIQKYISHELEHVKMDFEKGTDVALQLELIGLTKEELALLKGIQPLVEKNIKEIYQEALKYSHAGVKRITDMSDQGISPETSLQYILTLFDGIIDRDYIEKRTKAGQLYFKMGVQSHWFMSVYQLLMTRILEMLKKELHYSNNELFPVFIAVSKIFNLEYQLCTSSMNHAQQEMLERKEEEAKKDIKEFVGGFVGNLAAMTEETGASVEQIVIQSNQISENANTSLEASAYMETHSEDGRTQLDKVKENMLELKSNVEQITSTIDGLEKNSKEIGEIVTVITSIADQTNLLALNAAIEAARAGEHGKGFAVVAEEVRKLAEQTKFSSGSVTSLVGTTISQISNVIAQISTIHKVVERGNEEINHTTHVFEKILDGSIESKQLSQNTENEIRVLTELLNEIKGSVTKMEDSAEELSRTVSSF</sequence>
<protein>
    <submittedName>
        <fullName evidence="6">Globin-coupled sensor protein</fullName>
    </submittedName>
</protein>
<keyword evidence="1 3" id="KW-0807">Transducer</keyword>
<feature type="domain" description="Methyl-accepting transducer" evidence="5">
    <location>
        <begin position="210"/>
        <end position="433"/>
    </location>
</feature>